<accession>A0A2N6QL11</accession>
<dbReference type="InterPro" id="IPR020260">
    <property type="entry name" value="Uncharacterised_YueH"/>
</dbReference>
<dbReference type="Pfam" id="PF14166">
    <property type="entry name" value="YueH"/>
    <property type="match status" value="1"/>
</dbReference>
<protein>
    <recommendedName>
        <fullName evidence="3">YueH family protein</fullName>
    </recommendedName>
</protein>
<proteinExistence type="predicted"/>
<dbReference type="Proteomes" id="UP000235748">
    <property type="component" value="Unassembled WGS sequence"/>
</dbReference>
<name>A0A2N6QL11_9STAP</name>
<evidence type="ECO:0008006" key="3">
    <source>
        <dbReference type="Google" id="ProtNLM"/>
    </source>
</evidence>
<sequence>MRIRNSAVDRLKIKEVQLAEVERQVYIYKNESERATLIAIPDLEWSMLLPDTQDEQELETELVMHLFTLMDDDDAEHIARQIIQWLQ</sequence>
<gene>
    <name evidence="1" type="ORF">CJ235_01275</name>
</gene>
<evidence type="ECO:0000313" key="1">
    <source>
        <dbReference type="EMBL" id="PMC20331.1"/>
    </source>
</evidence>
<reference evidence="1 2" key="1">
    <citation type="submission" date="2017-09" db="EMBL/GenBank/DDBJ databases">
        <title>Bacterial strain isolated from the female urinary microbiota.</title>
        <authorList>
            <person name="Thomas-White K."/>
            <person name="Kumar N."/>
            <person name="Forster S."/>
            <person name="Putonti C."/>
            <person name="Lawley T."/>
            <person name="Wolfe A.J."/>
        </authorList>
    </citation>
    <scope>NUCLEOTIDE SEQUENCE [LARGE SCALE GENOMIC DNA]</scope>
    <source>
        <strain evidence="1 2">UMB0834</strain>
    </source>
</reference>
<dbReference type="EMBL" id="PNGG01000001">
    <property type="protein sequence ID" value="PMC20331.1"/>
    <property type="molecule type" value="Genomic_DNA"/>
</dbReference>
<dbReference type="AlphaFoldDB" id="A0A2N6QL11"/>
<evidence type="ECO:0000313" key="2">
    <source>
        <dbReference type="Proteomes" id="UP000235748"/>
    </source>
</evidence>
<organism evidence="1 2">
    <name type="scientific">Staphylococcus pettenkoferi</name>
    <dbReference type="NCBI Taxonomy" id="170573"/>
    <lineage>
        <taxon>Bacteria</taxon>
        <taxon>Bacillati</taxon>
        <taxon>Bacillota</taxon>
        <taxon>Bacilli</taxon>
        <taxon>Bacillales</taxon>
        <taxon>Staphylococcaceae</taxon>
        <taxon>Staphylococcus</taxon>
    </lineage>
</organism>
<comment type="caution">
    <text evidence="1">The sequence shown here is derived from an EMBL/GenBank/DDBJ whole genome shotgun (WGS) entry which is preliminary data.</text>
</comment>
<dbReference type="STRING" id="170573.GCA_001076995_01811"/>